<feature type="domain" description="TonB-dependent receptor-like beta-barrel" evidence="14">
    <location>
        <begin position="271"/>
        <end position="744"/>
    </location>
</feature>
<dbReference type="RefSeq" id="WP_274944123.1">
    <property type="nucleotide sequence ID" value="NZ_JANWOI010000003.1"/>
</dbReference>
<dbReference type="Pfam" id="PF07715">
    <property type="entry name" value="Plug"/>
    <property type="match status" value="1"/>
</dbReference>
<evidence type="ECO:0000256" key="1">
    <source>
        <dbReference type="ARBA" id="ARBA00004571"/>
    </source>
</evidence>
<dbReference type="SUPFAM" id="SSF56935">
    <property type="entry name" value="Porins"/>
    <property type="match status" value="1"/>
</dbReference>
<dbReference type="GO" id="GO:0006826">
    <property type="term" value="P:iron ion transport"/>
    <property type="evidence" value="ECO:0007669"/>
    <property type="project" value="UniProtKB-KW"/>
</dbReference>
<accession>A0A9X3TYR6</accession>
<evidence type="ECO:0000256" key="10">
    <source>
        <dbReference type="ARBA" id="ARBA00023237"/>
    </source>
</evidence>
<evidence type="ECO:0000256" key="2">
    <source>
        <dbReference type="ARBA" id="ARBA00022448"/>
    </source>
</evidence>
<keyword evidence="8 12" id="KW-0798">TonB box</keyword>
<keyword evidence="7" id="KW-0406">Ion transport</keyword>
<evidence type="ECO:0000259" key="14">
    <source>
        <dbReference type="Pfam" id="PF00593"/>
    </source>
</evidence>
<evidence type="ECO:0000256" key="12">
    <source>
        <dbReference type="RuleBase" id="RU003357"/>
    </source>
</evidence>
<dbReference type="PANTHER" id="PTHR32552:SF81">
    <property type="entry name" value="TONB-DEPENDENT OUTER MEMBRANE RECEPTOR"/>
    <property type="match status" value="1"/>
</dbReference>
<reference evidence="16" key="2">
    <citation type="journal article" date="2023" name="Syst. Appl. Microbiol.">
        <title>Govania unica gen. nov., sp. nov., a rare biosphere bacterium that represents a novel family in the class Alphaproteobacteria.</title>
        <authorList>
            <person name="Vandamme P."/>
            <person name="Peeters C."/>
            <person name="Hettiarachchi A."/>
            <person name="Cnockaert M."/>
            <person name="Carlier A."/>
        </authorList>
    </citation>
    <scope>NUCLEOTIDE SEQUENCE</scope>
    <source>
        <strain evidence="16">LMG 31809</strain>
    </source>
</reference>
<evidence type="ECO:0000256" key="8">
    <source>
        <dbReference type="ARBA" id="ARBA00023077"/>
    </source>
</evidence>
<gene>
    <name evidence="16" type="ORF">NYP16_10700</name>
</gene>
<keyword evidence="17" id="KW-1185">Reference proteome</keyword>
<keyword evidence="5 11" id="KW-0812">Transmembrane</keyword>
<dbReference type="InterPro" id="IPR012910">
    <property type="entry name" value="Plug_dom"/>
</dbReference>
<evidence type="ECO:0000256" key="13">
    <source>
        <dbReference type="SAM" id="SignalP"/>
    </source>
</evidence>
<proteinExistence type="inferred from homology"/>
<dbReference type="PROSITE" id="PS52016">
    <property type="entry name" value="TONB_DEPENDENT_REC_3"/>
    <property type="match status" value="1"/>
</dbReference>
<evidence type="ECO:0000256" key="4">
    <source>
        <dbReference type="ARBA" id="ARBA00022496"/>
    </source>
</evidence>
<comment type="similarity">
    <text evidence="11 12">Belongs to the TonB-dependent receptor family.</text>
</comment>
<dbReference type="InterPro" id="IPR036942">
    <property type="entry name" value="Beta-barrel_TonB_sf"/>
</dbReference>
<comment type="caution">
    <text evidence="16">The sequence shown here is derived from an EMBL/GenBank/DDBJ whole genome shotgun (WGS) entry which is preliminary data.</text>
</comment>
<keyword evidence="4" id="KW-0410">Iron transport</keyword>
<feature type="signal peptide" evidence="13">
    <location>
        <begin position="1"/>
        <end position="32"/>
    </location>
</feature>
<evidence type="ECO:0000256" key="11">
    <source>
        <dbReference type="PROSITE-ProRule" id="PRU01360"/>
    </source>
</evidence>
<keyword evidence="9 11" id="KW-0472">Membrane</keyword>
<evidence type="ECO:0000256" key="3">
    <source>
        <dbReference type="ARBA" id="ARBA00022452"/>
    </source>
</evidence>
<feature type="domain" description="TonB-dependent receptor plug" evidence="15">
    <location>
        <begin position="55"/>
        <end position="162"/>
    </location>
</feature>
<feature type="chain" id="PRO_5040891858" evidence="13">
    <location>
        <begin position="33"/>
        <end position="781"/>
    </location>
</feature>
<comment type="subcellular location">
    <subcellularLocation>
        <location evidence="1 11">Cell outer membrane</location>
        <topology evidence="1 11">Multi-pass membrane protein</topology>
    </subcellularLocation>
</comment>
<dbReference type="GO" id="GO:0009279">
    <property type="term" value="C:cell outer membrane"/>
    <property type="evidence" value="ECO:0007669"/>
    <property type="project" value="UniProtKB-SubCell"/>
</dbReference>
<keyword evidence="13" id="KW-0732">Signal</keyword>
<name>A0A9X3TYR6_9PROT</name>
<evidence type="ECO:0000256" key="5">
    <source>
        <dbReference type="ARBA" id="ARBA00022692"/>
    </source>
</evidence>
<dbReference type="AlphaFoldDB" id="A0A9X3TYR6"/>
<dbReference type="InterPro" id="IPR039426">
    <property type="entry name" value="TonB-dep_rcpt-like"/>
</dbReference>
<keyword evidence="16" id="KW-0675">Receptor</keyword>
<evidence type="ECO:0000313" key="16">
    <source>
        <dbReference type="EMBL" id="MDA5194420.1"/>
    </source>
</evidence>
<sequence length="781" mass="85073">MKTKSVSFSRLNWLSLGLCLPGLVLSSATAQAADGTNIVGLEEITVTAQRRAESLQSVPLSITAFSSEDLHRQGIVDIKAITERTPGFTMGVFNAGQPQLYIRGIGSNDRGASGDQSVIVFVDEVYLGRAAGSDMDLFDLERVEVLRGPQGTLFGKNVVGGAISFITKKPEATPEYKIEGSYGNLNARTLRGYASGALTDKIFGKISFSSKSRDGYVQSQAYLYPQFFPGKSTDILKSITGQDINTDSIRAALRFVPNDELDINVTASYSNLDQSGPSRHYVAGPGNGGTFYATDSLLIPNYANDIHTYLSSDPGLSKINTWGVTARADYHFPSMTFTSLSSFRKANTHVDDELGGKEISALRLSTHAVPTVFFGSNPYEEHAKTYTQEFRLVSSNDSALQWVAGLYYLNEKTDRDERALLGMYGLDSSNNVTVVAPLTQGGELQLNTTKSYAGFGQVTYAVLDRLKLTAGARYTYETKDMRGIGTVGGFTVLENYDVTGHKNWKSFTPKVSADYQATDEILFYASISKGFKSGGFPGLSGRAVQANAPYNPETAYQYEIGTKTEWFDRRLRVNVAGFMTDYKNLQVLQLLVPNEAPLNTPGVLFTSNAANAKIKGVELEFTAVPIKGLTLSGSYTYLDAHFSDFFIPTGYRPAAGVGLPTNRIGKKLRNSPKHAVNFLGRYDYEMSDGGTLSAQGEYIYKAISYQDPDNLPFAAVPSYSLVNGRLGYLFPSGDIEVSAWVNNLLNEDYFLHNSPNIGSGFATPAPPRTYGVTVTWKMGGK</sequence>
<keyword evidence="6" id="KW-0408">Iron</keyword>
<keyword evidence="10 11" id="KW-0998">Cell outer membrane</keyword>
<keyword evidence="2 11" id="KW-0813">Transport</keyword>
<dbReference type="Pfam" id="PF00593">
    <property type="entry name" value="TonB_dep_Rec_b-barrel"/>
    <property type="match status" value="1"/>
</dbReference>
<protein>
    <submittedName>
        <fullName evidence="16">TonB-dependent receptor</fullName>
    </submittedName>
</protein>
<dbReference type="Gene3D" id="2.40.170.20">
    <property type="entry name" value="TonB-dependent receptor, beta-barrel domain"/>
    <property type="match status" value="1"/>
</dbReference>
<evidence type="ECO:0000256" key="6">
    <source>
        <dbReference type="ARBA" id="ARBA00023004"/>
    </source>
</evidence>
<evidence type="ECO:0000259" key="15">
    <source>
        <dbReference type="Pfam" id="PF07715"/>
    </source>
</evidence>
<evidence type="ECO:0000256" key="9">
    <source>
        <dbReference type="ARBA" id="ARBA00023136"/>
    </source>
</evidence>
<dbReference type="Proteomes" id="UP001141619">
    <property type="component" value="Unassembled WGS sequence"/>
</dbReference>
<organism evidence="16 17">
    <name type="scientific">Govanella unica</name>
    <dbReference type="NCBI Taxonomy" id="2975056"/>
    <lineage>
        <taxon>Bacteria</taxon>
        <taxon>Pseudomonadati</taxon>
        <taxon>Pseudomonadota</taxon>
        <taxon>Alphaproteobacteria</taxon>
        <taxon>Emcibacterales</taxon>
        <taxon>Govanellaceae</taxon>
        <taxon>Govanella</taxon>
    </lineage>
</organism>
<dbReference type="EMBL" id="JANWOI010000003">
    <property type="protein sequence ID" value="MDA5194420.1"/>
    <property type="molecule type" value="Genomic_DNA"/>
</dbReference>
<dbReference type="PANTHER" id="PTHR32552">
    <property type="entry name" value="FERRICHROME IRON RECEPTOR-RELATED"/>
    <property type="match status" value="1"/>
</dbReference>
<reference evidence="16" key="1">
    <citation type="submission" date="2022-08" db="EMBL/GenBank/DDBJ databases">
        <authorList>
            <person name="Vandamme P."/>
            <person name="Hettiarachchi A."/>
            <person name="Peeters C."/>
            <person name="Cnockaert M."/>
            <person name="Carlier A."/>
        </authorList>
    </citation>
    <scope>NUCLEOTIDE SEQUENCE</scope>
    <source>
        <strain evidence="16">LMG 31809</strain>
    </source>
</reference>
<dbReference type="InterPro" id="IPR000531">
    <property type="entry name" value="Beta-barrel_TonB"/>
</dbReference>
<keyword evidence="3 11" id="KW-1134">Transmembrane beta strand</keyword>
<evidence type="ECO:0000313" key="17">
    <source>
        <dbReference type="Proteomes" id="UP001141619"/>
    </source>
</evidence>
<evidence type="ECO:0000256" key="7">
    <source>
        <dbReference type="ARBA" id="ARBA00023065"/>
    </source>
</evidence>
<dbReference type="CDD" id="cd01347">
    <property type="entry name" value="ligand_gated_channel"/>
    <property type="match status" value="1"/>
</dbReference>